<dbReference type="EMBL" id="CM001368">
    <property type="protein sequence ID" value="EHJ46219.1"/>
    <property type="molecule type" value="Genomic_DNA"/>
</dbReference>
<evidence type="ECO:0000259" key="4">
    <source>
        <dbReference type="PROSITE" id="PS50893"/>
    </source>
</evidence>
<evidence type="ECO:0000256" key="3">
    <source>
        <dbReference type="ARBA" id="ARBA00022840"/>
    </source>
</evidence>
<reference evidence="6" key="1">
    <citation type="journal article" date="2015" name="Genome Announc.">
        <title>High-Quality Draft Genome Sequence of Desulfovibrio carbinoliphilus FW-101-2B, an Organic Acid-Oxidizing Sulfate-Reducing Bacterium Isolated from Uranium(VI)-Contaminated Groundwater.</title>
        <authorList>
            <person name="Ramsay B.D."/>
            <person name="Hwang C."/>
            <person name="Woo H.L."/>
            <person name="Carroll S.L."/>
            <person name="Lucas S."/>
            <person name="Han J."/>
            <person name="Lapidus A.L."/>
            <person name="Cheng J.F."/>
            <person name="Goodwin L.A."/>
            <person name="Pitluck S."/>
            <person name="Peters L."/>
            <person name="Chertkov O."/>
            <person name="Held B."/>
            <person name="Detter J.C."/>
            <person name="Han C.S."/>
            <person name="Tapia R."/>
            <person name="Land M.L."/>
            <person name="Hauser L.J."/>
            <person name="Kyrpides N.C."/>
            <person name="Ivanova N.N."/>
            <person name="Mikhailova N."/>
            <person name="Pagani I."/>
            <person name="Woyke T."/>
            <person name="Arkin A.P."/>
            <person name="Dehal P."/>
            <person name="Chivian D."/>
            <person name="Criddle C.S."/>
            <person name="Wu W."/>
            <person name="Chakraborty R."/>
            <person name="Hazen T.C."/>
            <person name="Fields M.W."/>
        </authorList>
    </citation>
    <scope>NUCLEOTIDE SEQUENCE [LARGE SCALE GENOMIC DNA]</scope>
    <source>
        <strain evidence="6">FW-101-2B</strain>
    </source>
</reference>
<name>G7QCR3_9BACT</name>
<dbReference type="PROSITE" id="PS00211">
    <property type="entry name" value="ABC_TRANSPORTER_1"/>
    <property type="match status" value="1"/>
</dbReference>
<gene>
    <name evidence="5" type="ORF">DFW101_0202</name>
</gene>
<dbReference type="InterPro" id="IPR027417">
    <property type="entry name" value="P-loop_NTPase"/>
</dbReference>
<dbReference type="Gene3D" id="3.40.50.300">
    <property type="entry name" value="P-loop containing nucleotide triphosphate hydrolases"/>
    <property type="match status" value="1"/>
</dbReference>
<dbReference type="EC" id="3.6.3.30" evidence="5"/>
<dbReference type="GO" id="GO:0005524">
    <property type="term" value="F:ATP binding"/>
    <property type="evidence" value="ECO:0007669"/>
    <property type="project" value="UniProtKB-KW"/>
</dbReference>
<keyword evidence="2" id="KW-0547">Nucleotide-binding</keyword>
<keyword evidence="5" id="KW-0378">Hydrolase</keyword>
<organism evidence="5 6">
    <name type="scientific">Solidesulfovibrio carbinoliphilus subsp. oakridgensis</name>
    <dbReference type="NCBI Taxonomy" id="694327"/>
    <lineage>
        <taxon>Bacteria</taxon>
        <taxon>Pseudomonadati</taxon>
        <taxon>Thermodesulfobacteriota</taxon>
        <taxon>Desulfovibrionia</taxon>
        <taxon>Desulfovibrionales</taxon>
        <taxon>Desulfovibrionaceae</taxon>
        <taxon>Solidesulfovibrio</taxon>
    </lineage>
</organism>
<dbReference type="Pfam" id="PF00005">
    <property type="entry name" value="ABC_tran"/>
    <property type="match status" value="1"/>
</dbReference>
<dbReference type="GO" id="GO:0016887">
    <property type="term" value="F:ATP hydrolysis activity"/>
    <property type="evidence" value="ECO:0007669"/>
    <property type="project" value="InterPro"/>
</dbReference>
<protein>
    <submittedName>
        <fullName evidence="5">Fe(3+)-transporting ATPase</fullName>
        <ecNumber evidence="5">3.6.3.30</ecNumber>
    </submittedName>
</protein>
<dbReference type="PANTHER" id="PTHR43023:SF6">
    <property type="entry name" value="INTERMEMBRANE PHOSPHOLIPID TRANSPORT SYSTEM ATP-BINDING PROTEIN MLAF"/>
    <property type="match status" value="1"/>
</dbReference>
<evidence type="ECO:0000313" key="5">
    <source>
        <dbReference type="EMBL" id="EHJ46219.1"/>
    </source>
</evidence>
<dbReference type="InterPro" id="IPR017871">
    <property type="entry name" value="ABC_transporter-like_CS"/>
</dbReference>
<keyword evidence="6" id="KW-1185">Reference proteome</keyword>
<dbReference type="InterPro" id="IPR003593">
    <property type="entry name" value="AAA+_ATPase"/>
</dbReference>
<dbReference type="AlphaFoldDB" id="G7QCR3"/>
<evidence type="ECO:0000256" key="1">
    <source>
        <dbReference type="ARBA" id="ARBA00022448"/>
    </source>
</evidence>
<dbReference type="PROSITE" id="PS50893">
    <property type="entry name" value="ABC_TRANSPORTER_2"/>
    <property type="match status" value="1"/>
</dbReference>
<dbReference type="Proteomes" id="UP000004662">
    <property type="component" value="Chromosome"/>
</dbReference>
<dbReference type="InterPro" id="IPR003439">
    <property type="entry name" value="ABC_transporter-like_ATP-bd"/>
</dbReference>
<dbReference type="eggNOG" id="COG1127">
    <property type="taxonomic scope" value="Bacteria"/>
</dbReference>
<dbReference type="OrthoDB" id="9809450at2"/>
<keyword evidence="3" id="KW-0067">ATP-binding</keyword>
<sequence>MTQPMIEIRGLKKAFQGQPVLRGVDMTVPEGVVTAVIGKSGEGKSVLLKHIIGLLKPDAGDILFQGAPLSAASHSERRAFRRRCSYMFQNMALFDSMTVFDNLALPLRETSRQPEAEVRRRVRGMAERLELTGILAKFPSQISGGMQKRVALARALITEPHLVLFDEPTTGLDPIRKASVLSLIDHSRQQFGFTAVLVSHDIPDVFGVAGHVAMLDGGRIIWEGSPEAINASPDPVVRRFLAGEPEPLSDSFPSNAA</sequence>
<dbReference type="PANTHER" id="PTHR43023">
    <property type="entry name" value="PROTEIN TRIGALACTOSYLDIACYLGLYCEROL 3, CHLOROPLASTIC"/>
    <property type="match status" value="1"/>
</dbReference>
<dbReference type="SUPFAM" id="SSF52540">
    <property type="entry name" value="P-loop containing nucleoside triphosphate hydrolases"/>
    <property type="match status" value="1"/>
</dbReference>
<dbReference type="SMART" id="SM00382">
    <property type="entry name" value="AAA"/>
    <property type="match status" value="1"/>
</dbReference>
<keyword evidence="1" id="KW-0813">Transport</keyword>
<dbReference type="HOGENOM" id="CLU_000604_1_22_7"/>
<evidence type="ECO:0000313" key="6">
    <source>
        <dbReference type="Proteomes" id="UP000004662"/>
    </source>
</evidence>
<evidence type="ECO:0000256" key="2">
    <source>
        <dbReference type="ARBA" id="ARBA00022741"/>
    </source>
</evidence>
<proteinExistence type="predicted"/>
<feature type="domain" description="ABC transporter" evidence="4">
    <location>
        <begin position="6"/>
        <end position="242"/>
    </location>
</feature>
<dbReference type="STRING" id="694327.DFW101_0202"/>
<accession>G7QCR3</accession>